<dbReference type="GO" id="GO:0005524">
    <property type="term" value="F:ATP binding"/>
    <property type="evidence" value="ECO:0007669"/>
    <property type="project" value="UniProtKB-KW"/>
</dbReference>
<dbReference type="GO" id="GO:0009378">
    <property type="term" value="F:four-way junction helicase activity"/>
    <property type="evidence" value="ECO:0007669"/>
    <property type="project" value="TreeGrafter"/>
</dbReference>
<dbReference type="InterPro" id="IPR001650">
    <property type="entry name" value="Helicase_C-like"/>
</dbReference>
<dbReference type="InterPro" id="IPR014001">
    <property type="entry name" value="Helicase_ATP-bd"/>
</dbReference>
<dbReference type="GO" id="GO:0005694">
    <property type="term" value="C:chromosome"/>
    <property type="evidence" value="ECO:0007669"/>
    <property type="project" value="TreeGrafter"/>
</dbReference>
<dbReference type="Gene3D" id="3.40.50.300">
    <property type="entry name" value="P-loop containing nucleotide triphosphate hydrolases"/>
    <property type="match status" value="2"/>
</dbReference>
<evidence type="ECO:0000256" key="1">
    <source>
        <dbReference type="ARBA" id="ARBA00005446"/>
    </source>
</evidence>
<feature type="domain" description="Helicase C-terminal" evidence="10">
    <location>
        <begin position="224"/>
        <end position="389"/>
    </location>
</feature>
<name>A0A4Y9YBZ0_9APHY</name>
<dbReference type="PANTHER" id="PTHR13710">
    <property type="entry name" value="DNA HELICASE RECQ FAMILY MEMBER"/>
    <property type="match status" value="1"/>
</dbReference>
<evidence type="ECO:0000259" key="9">
    <source>
        <dbReference type="PROSITE" id="PS51192"/>
    </source>
</evidence>
<dbReference type="GO" id="GO:0000724">
    <property type="term" value="P:double-strand break repair via homologous recombination"/>
    <property type="evidence" value="ECO:0007669"/>
    <property type="project" value="TreeGrafter"/>
</dbReference>
<feature type="compositionally biased region" description="Low complexity" evidence="8">
    <location>
        <begin position="782"/>
        <end position="796"/>
    </location>
</feature>
<dbReference type="SUPFAM" id="SSF52540">
    <property type="entry name" value="P-loop containing nucleoside triphosphate hydrolases"/>
    <property type="match status" value="1"/>
</dbReference>
<keyword evidence="2" id="KW-0547">Nucleotide-binding</keyword>
<feature type="domain" description="Helicase ATP-binding" evidence="9">
    <location>
        <begin position="15"/>
        <end position="191"/>
    </location>
</feature>
<protein>
    <recommendedName>
        <fullName evidence="7">DNA 3'-5' helicase</fullName>
        <ecNumber evidence="7">5.6.2.4</ecNumber>
    </recommendedName>
</protein>
<dbReference type="GO" id="GO:0005737">
    <property type="term" value="C:cytoplasm"/>
    <property type="evidence" value="ECO:0007669"/>
    <property type="project" value="TreeGrafter"/>
</dbReference>
<dbReference type="Pfam" id="PF00270">
    <property type="entry name" value="DEAD"/>
    <property type="match status" value="1"/>
</dbReference>
<evidence type="ECO:0000256" key="3">
    <source>
        <dbReference type="ARBA" id="ARBA00022840"/>
    </source>
</evidence>
<evidence type="ECO:0000256" key="6">
    <source>
        <dbReference type="ARBA" id="ARBA00034617"/>
    </source>
</evidence>
<sequence>RSSTRACLFQVKIGLAIRQRKNDVVGIAATGSGKTLSFWLPLLMALEDGEDKCMIVVTPLNLLGKQNIDLLEKAGISGVAVDRSNATNETFQDIAAGKHRVIVMNPEILMQDGGHCDRLWKLPSFTSRLLYVVFDEGHCIREWNSFREQYKYVGALRHLIPDMIPFYVASATLPTPLLAEVSEILQLRKDRTEHILRSNDRPDIALGVRKMVHAASSFKDLEFLIPDGFVEGDPPPPRFLVFCNSVKETEAACKYLRSRLPAHLRFSKIKYFHASMTSEYRIDEYEALKSGDTFGLCVTDAFGMGLDLTGIQLVVQWKAPVSMNMLWQRFGRAARGPGEFAIAILIVEKQYFDDETEKCELAKEKRKIRAKRKRNKAQKAMDAPQKRIASITSTAKPTVTPAPADATIAVHHSDAEDELDGSSDEEGPGDINAAEEFNSRVGAAGPSSATQGTFESSTRSIDVEELRATYDQRRQTSLTSKAAGKEDRTPHAAILDLVNAEHRKIGCRWWPITLVYSNDKRDHKECDTSSPSGCHRCAPATSLICCDLCHPLAFEEMAVSSTKPMKGQRKSNVKPYDSGQPELDLRDALLKWREEVANQRYTSTPVRNHGSSLILPTCSLQRLVDCAHIGKLSSPDDLKREIGASQQWVDRYAGRLLQIIREIYPVPPDAEAEMPAMDCVGAAPGMGNSEVPKEPQVRKQKAPTCSRCKQIGHNSAYMICCQRIEAKDCSHHLPEGRNKSCPALVASGGADGPDTGGTAVEEASGAMQVDPSPSIFVHHPQSHSGVGAASSASSHSFTSTRL</sequence>
<gene>
    <name evidence="11" type="ORF">EVJ58_g6058</name>
</gene>
<dbReference type="SMART" id="SM00487">
    <property type="entry name" value="DEXDc"/>
    <property type="match status" value="1"/>
</dbReference>
<evidence type="ECO:0000313" key="11">
    <source>
        <dbReference type="EMBL" id="TFY58991.1"/>
    </source>
</evidence>
<reference evidence="11 12" key="1">
    <citation type="submission" date="2019-01" db="EMBL/GenBank/DDBJ databases">
        <title>Genome sequencing of the rare red list fungi Fomitopsis rosea.</title>
        <authorList>
            <person name="Buettner E."/>
            <person name="Kellner H."/>
        </authorList>
    </citation>
    <scope>NUCLEOTIDE SEQUENCE [LARGE SCALE GENOMIC DNA]</scope>
    <source>
        <strain evidence="11 12">DSM 105464</strain>
    </source>
</reference>
<dbReference type="PROSITE" id="PS51192">
    <property type="entry name" value="HELICASE_ATP_BIND_1"/>
    <property type="match status" value="1"/>
</dbReference>
<dbReference type="EMBL" id="SEKV01000327">
    <property type="protein sequence ID" value="TFY58991.1"/>
    <property type="molecule type" value="Genomic_DNA"/>
</dbReference>
<dbReference type="PANTHER" id="PTHR13710:SF105">
    <property type="entry name" value="ATP-DEPENDENT DNA HELICASE Q1"/>
    <property type="match status" value="1"/>
</dbReference>
<accession>A0A4Y9YBZ0</accession>
<keyword evidence="4" id="KW-0238">DNA-binding</keyword>
<dbReference type="STRING" id="34475.A0A4Y9YBZ0"/>
<dbReference type="Pfam" id="PF00271">
    <property type="entry name" value="Helicase_C"/>
    <property type="match status" value="1"/>
</dbReference>
<dbReference type="AlphaFoldDB" id="A0A4Y9YBZ0"/>
<dbReference type="InterPro" id="IPR011545">
    <property type="entry name" value="DEAD/DEAH_box_helicase_dom"/>
</dbReference>
<dbReference type="InterPro" id="IPR027417">
    <property type="entry name" value="P-loop_NTPase"/>
</dbReference>
<comment type="caution">
    <text evidence="11">The sequence shown here is derived from an EMBL/GenBank/DDBJ whole genome shotgun (WGS) entry which is preliminary data.</text>
</comment>
<proteinExistence type="inferred from homology"/>
<evidence type="ECO:0000256" key="4">
    <source>
        <dbReference type="ARBA" id="ARBA00023125"/>
    </source>
</evidence>
<feature type="region of interest" description="Disordered" evidence="8">
    <location>
        <begin position="770"/>
        <end position="802"/>
    </location>
</feature>
<comment type="catalytic activity">
    <reaction evidence="6">
        <text>Couples ATP hydrolysis with the unwinding of duplex DNA by translocating in the 3'-5' direction.</text>
        <dbReference type="EC" id="5.6.2.4"/>
    </reaction>
</comment>
<evidence type="ECO:0000256" key="5">
    <source>
        <dbReference type="ARBA" id="ARBA00023235"/>
    </source>
</evidence>
<dbReference type="EC" id="5.6.2.4" evidence="7"/>
<comment type="similarity">
    <text evidence="1">Belongs to the helicase family. RecQ subfamily.</text>
</comment>
<evidence type="ECO:0000259" key="10">
    <source>
        <dbReference type="PROSITE" id="PS51194"/>
    </source>
</evidence>
<organism evidence="11 12">
    <name type="scientific">Rhodofomes roseus</name>
    <dbReference type="NCBI Taxonomy" id="34475"/>
    <lineage>
        <taxon>Eukaryota</taxon>
        <taxon>Fungi</taxon>
        <taxon>Dikarya</taxon>
        <taxon>Basidiomycota</taxon>
        <taxon>Agaricomycotina</taxon>
        <taxon>Agaricomycetes</taxon>
        <taxon>Polyporales</taxon>
        <taxon>Rhodofomes</taxon>
    </lineage>
</organism>
<evidence type="ECO:0000256" key="8">
    <source>
        <dbReference type="SAM" id="MobiDB-lite"/>
    </source>
</evidence>
<dbReference type="SMART" id="SM00490">
    <property type="entry name" value="HELICc"/>
    <property type="match status" value="1"/>
</dbReference>
<evidence type="ECO:0000313" key="12">
    <source>
        <dbReference type="Proteomes" id="UP000298390"/>
    </source>
</evidence>
<dbReference type="Proteomes" id="UP000298390">
    <property type="component" value="Unassembled WGS sequence"/>
</dbReference>
<dbReference type="GO" id="GO:0003677">
    <property type="term" value="F:DNA binding"/>
    <property type="evidence" value="ECO:0007669"/>
    <property type="project" value="UniProtKB-KW"/>
</dbReference>
<keyword evidence="3" id="KW-0067">ATP-binding</keyword>
<keyword evidence="5" id="KW-0413">Isomerase</keyword>
<evidence type="ECO:0000256" key="7">
    <source>
        <dbReference type="ARBA" id="ARBA00034808"/>
    </source>
</evidence>
<feature type="non-terminal residue" evidence="11">
    <location>
        <position position="1"/>
    </location>
</feature>
<evidence type="ECO:0000256" key="2">
    <source>
        <dbReference type="ARBA" id="ARBA00022741"/>
    </source>
</evidence>
<dbReference type="PROSITE" id="PS51194">
    <property type="entry name" value="HELICASE_CTER"/>
    <property type="match status" value="1"/>
</dbReference>
<dbReference type="GO" id="GO:0043138">
    <property type="term" value="F:3'-5' DNA helicase activity"/>
    <property type="evidence" value="ECO:0007669"/>
    <property type="project" value="UniProtKB-EC"/>
</dbReference>